<dbReference type="InterPro" id="IPR008902">
    <property type="entry name" value="Rhamnosid_concanavalin"/>
</dbReference>
<dbReference type="InterPro" id="IPR012341">
    <property type="entry name" value="6hp_glycosidase-like_sf"/>
</dbReference>
<organism evidence="8 9">
    <name type="scientific">Plectosphaerella cucumerina</name>
    <dbReference type="NCBI Taxonomy" id="40658"/>
    <lineage>
        <taxon>Eukaryota</taxon>
        <taxon>Fungi</taxon>
        <taxon>Dikarya</taxon>
        <taxon>Ascomycota</taxon>
        <taxon>Pezizomycotina</taxon>
        <taxon>Sordariomycetes</taxon>
        <taxon>Hypocreomycetidae</taxon>
        <taxon>Glomerellales</taxon>
        <taxon>Plectosphaerellaceae</taxon>
        <taxon>Plectosphaerella</taxon>
    </lineage>
</organism>
<dbReference type="InterPro" id="IPR016007">
    <property type="entry name" value="Alpha_rhamnosid"/>
</dbReference>
<protein>
    <recommendedName>
        <fullName evidence="2">alpha-L-rhamnosidase</fullName>
        <ecNumber evidence="2">3.2.1.40</ecNumber>
    </recommendedName>
</protein>
<feature type="domain" description="Bacterial alpha-L-rhamnosidase N-terminal" evidence="5">
    <location>
        <begin position="169"/>
        <end position="336"/>
    </location>
</feature>
<dbReference type="Pfam" id="PF05592">
    <property type="entry name" value="Bac_rhamnosid"/>
    <property type="match status" value="1"/>
</dbReference>
<dbReference type="Proteomes" id="UP000813385">
    <property type="component" value="Unassembled WGS sequence"/>
</dbReference>
<dbReference type="Pfam" id="PF17390">
    <property type="entry name" value="Bac_rhamnosid_C"/>
    <property type="match status" value="1"/>
</dbReference>
<sequence length="926" mass="102376">MASASRCPGVTAPVFEHHHSGLGVDTSQPRISWTFQSDSSTAPSWIQTAYEVETTWVGDTASRGTSAFRAESDQSVLVPWPLQPLKSREAVTVRVRVWGKSLQDPSYDETKPSEWSPPATVEAALLGPSDFKASFIASTEQIGPRGPLRPIRFRKQFHLPDGFLSGSASRLYITALGVFEAWINGKRVGDEWLAPGWTSYNFRLAYRVLDVSSLLRPGENVICVEVAEGWYAGRIGFNGGQRFRYGDRLGLFVQLEVPSAEPFVVLSDDTWSCSASPLVSSELYDGEVYDTRLEKHSWNTTAVSDWSNSPILGTEILPRPGARLVAPDTPPVRTTEVKPCQSVFKSKSGKTILDFGQNLVGKVSIRSTPAPLAEGEKLTLRHAEVMEDGELGTRPLRDAACLDTIIGSNEPVFGWTPRFTFHGFRYVQVEGWPEGSEPLVEDVEALVIHTDMKRRGFFETSNAAVNRLHENVVWSMRGNFLSLPTDCPQRDERLGWTGDLQVFCPTASFLYDTMGILSNWLQDVAVEQLQEGAGGIPPLVVPMAISPNWPHVAQAVWDDVTVLAPDALYLYSADKALLERQFDSMRSWLDEGVDRAPDGLWHPDKWQLADWLDPSAPPEDPGNGRTDSILVANAYLVHTTEVFSRLCRALGKDDLADRYNEESQRLKALFQQRYITQDGNLMSTSQTGIGLAVQFGLYPDNAAQRQTAGKALERLVRIARFNISTGFAGTPVICHALTRVGKPQLAYRMLLETRCPSWLYPIVAHDATTIWERWDSMLPDGRVNPGSMTSFNHYALGAIADWLHGTVGGISPHEPGWRVIRVRPVPGGNLRFASVAFDGPYGQVACRWAWDAATHAFKMTLVVPPSCSAVVTLPSEIRGDFSEGNEPERTVGSGEHSFECLYDAGEWPPKPKIGGYQRMPPDTIAV</sequence>
<dbReference type="EC" id="3.2.1.40" evidence="2"/>
<comment type="caution">
    <text evidence="8">The sequence shown here is derived from an EMBL/GenBank/DDBJ whole genome shotgun (WGS) entry which is preliminary data.</text>
</comment>
<evidence type="ECO:0000256" key="2">
    <source>
        <dbReference type="ARBA" id="ARBA00012652"/>
    </source>
</evidence>
<feature type="domain" description="Alpha-L-rhamnosidase six-hairpin glycosidase" evidence="6">
    <location>
        <begin position="454"/>
        <end position="807"/>
    </location>
</feature>
<evidence type="ECO:0000259" key="5">
    <source>
        <dbReference type="Pfam" id="PF08531"/>
    </source>
</evidence>
<evidence type="ECO:0000256" key="1">
    <source>
        <dbReference type="ARBA" id="ARBA00001445"/>
    </source>
</evidence>
<dbReference type="PANTHER" id="PTHR33307:SF6">
    <property type="entry name" value="ALPHA-RHAMNOSIDASE (EUROFUNG)-RELATED"/>
    <property type="match status" value="1"/>
</dbReference>
<reference evidence="8" key="1">
    <citation type="journal article" date="2021" name="Nat. Commun.">
        <title>Genetic determinants of endophytism in the Arabidopsis root mycobiome.</title>
        <authorList>
            <person name="Mesny F."/>
            <person name="Miyauchi S."/>
            <person name="Thiergart T."/>
            <person name="Pickel B."/>
            <person name="Atanasova L."/>
            <person name="Karlsson M."/>
            <person name="Huettel B."/>
            <person name="Barry K.W."/>
            <person name="Haridas S."/>
            <person name="Chen C."/>
            <person name="Bauer D."/>
            <person name="Andreopoulos W."/>
            <person name="Pangilinan J."/>
            <person name="LaButti K."/>
            <person name="Riley R."/>
            <person name="Lipzen A."/>
            <person name="Clum A."/>
            <person name="Drula E."/>
            <person name="Henrissat B."/>
            <person name="Kohler A."/>
            <person name="Grigoriev I.V."/>
            <person name="Martin F.M."/>
            <person name="Hacquard S."/>
        </authorList>
    </citation>
    <scope>NUCLEOTIDE SEQUENCE</scope>
    <source>
        <strain evidence="8">MPI-CAGE-AT-0016</strain>
    </source>
</reference>
<dbReference type="InterPro" id="IPR008928">
    <property type="entry name" value="6-hairpin_glycosidase_sf"/>
</dbReference>
<feature type="domain" description="Alpha-L-rhamnosidase concanavalin-like" evidence="4">
    <location>
        <begin position="345"/>
        <end position="449"/>
    </location>
</feature>
<dbReference type="SUPFAM" id="SSF49785">
    <property type="entry name" value="Galactose-binding domain-like"/>
    <property type="match status" value="1"/>
</dbReference>
<dbReference type="Pfam" id="PF25788">
    <property type="entry name" value="Ig_Rha78A_N"/>
    <property type="match status" value="1"/>
</dbReference>
<dbReference type="Gene3D" id="2.60.120.260">
    <property type="entry name" value="Galactose-binding domain-like"/>
    <property type="match status" value="2"/>
</dbReference>
<evidence type="ECO:0000259" key="7">
    <source>
        <dbReference type="Pfam" id="PF17390"/>
    </source>
</evidence>
<dbReference type="InterPro" id="IPR013737">
    <property type="entry name" value="Bac_rhamnosid_N"/>
</dbReference>
<gene>
    <name evidence="8" type="ORF">B0T11DRAFT_354239</name>
</gene>
<evidence type="ECO:0000256" key="3">
    <source>
        <dbReference type="ARBA" id="ARBA00022801"/>
    </source>
</evidence>
<accession>A0A8K0X2G1</accession>
<dbReference type="Gene3D" id="1.50.10.10">
    <property type="match status" value="1"/>
</dbReference>
<dbReference type="Pfam" id="PF17389">
    <property type="entry name" value="Bac_rhamnosid6H"/>
    <property type="match status" value="1"/>
</dbReference>
<keyword evidence="3" id="KW-0378">Hydrolase</keyword>
<dbReference type="Gene3D" id="2.60.40.10">
    <property type="entry name" value="Immunoglobulins"/>
    <property type="match status" value="1"/>
</dbReference>
<dbReference type="Gene3D" id="2.60.420.10">
    <property type="entry name" value="Maltose phosphorylase, domain 3"/>
    <property type="match status" value="1"/>
</dbReference>
<evidence type="ECO:0000259" key="4">
    <source>
        <dbReference type="Pfam" id="PF05592"/>
    </source>
</evidence>
<dbReference type="InterPro" id="IPR008979">
    <property type="entry name" value="Galactose-bd-like_sf"/>
</dbReference>
<evidence type="ECO:0000313" key="8">
    <source>
        <dbReference type="EMBL" id="KAH7357727.1"/>
    </source>
</evidence>
<comment type="catalytic activity">
    <reaction evidence="1">
        <text>Hydrolysis of terminal non-reducing alpha-L-rhamnose residues in alpha-L-rhamnosides.</text>
        <dbReference type="EC" id="3.2.1.40"/>
    </reaction>
</comment>
<name>A0A8K0X2G1_9PEZI</name>
<dbReference type="GO" id="GO:0030596">
    <property type="term" value="F:alpha-L-rhamnosidase activity"/>
    <property type="evidence" value="ECO:0007669"/>
    <property type="project" value="UniProtKB-EC"/>
</dbReference>
<dbReference type="AlphaFoldDB" id="A0A8K0X2G1"/>
<dbReference type="SUPFAM" id="SSF48208">
    <property type="entry name" value="Six-hairpin glycosidases"/>
    <property type="match status" value="1"/>
</dbReference>
<feature type="domain" description="Alpha-L-rhamnosidase C-terminal" evidence="7">
    <location>
        <begin position="809"/>
        <end position="880"/>
    </location>
</feature>
<dbReference type="Pfam" id="PF08531">
    <property type="entry name" value="Bac_rhamnosid_N"/>
    <property type="match status" value="1"/>
</dbReference>
<dbReference type="InterPro" id="IPR035396">
    <property type="entry name" value="Bac_rhamnosid6H"/>
</dbReference>
<evidence type="ECO:0000313" key="9">
    <source>
        <dbReference type="Proteomes" id="UP000813385"/>
    </source>
</evidence>
<keyword evidence="9" id="KW-1185">Reference proteome</keyword>
<dbReference type="InterPro" id="IPR035398">
    <property type="entry name" value="Bac_rhamnosid_C"/>
</dbReference>
<dbReference type="InterPro" id="IPR013783">
    <property type="entry name" value="Ig-like_fold"/>
</dbReference>
<evidence type="ECO:0000259" key="6">
    <source>
        <dbReference type="Pfam" id="PF17389"/>
    </source>
</evidence>
<dbReference type="OrthoDB" id="10036721at2759"/>
<dbReference type="PIRSF" id="PIRSF010631">
    <property type="entry name" value="A-rhamnsds"/>
    <property type="match status" value="1"/>
</dbReference>
<dbReference type="EMBL" id="JAGPXD010000004">
    <property type="protein sequence ID" value="KAH7357727.1"/>
    <property type="molecule type" value="Genomic_DNA"/>
</dbReference>
<proteinExistence type="predicted"/>
<dbReference type="GO" id="GO:0005975">
    <property type="term" value="P:carbohydrate metabolic process"/>
    <property type="evidence" value="ECO:0007669"/>
    <property type="project" value="InterPro"/>
</dbReference>
<dbReference type="PANTHER" id="PTHR33307">
    <property type="entry name" value="ALPHA-RHAMNOSIDASE (EUROFUNG)"/>
    <property type="match status" value="1"/>
</dbReference>